<keyword evidence="6 12" id="KW-0521">NADP</keyword>
<reference evidence="14" key="1">
    <citation type="journal article" date="2021" name="Open Biol.">
        <title>Shared evolutionary footprints suggest mitochondrial oxidative damage underlies multiple complex I losses in fungi.</title>
        <authorList>
            <person name="Schikora-Tamarit M.A."/>
            <person name="Marcet-Houben M."/>
            <person name="Nosek J."/>
            <person name="Gabaldon T."/>
        </authorList>
    </citation>
    <scope>NUCLEOTIDE SEQUENCE</scope>
    <source>
        <strain evidence="14">NCAIM Y.01608</strain>
    </source>
</reference>
<sequence length="341" mass="37160">MPALPTFDSKLITGLIYTATAIGLLKIASKIFSFFSLIASLFLLPPVDFKVYGAKKGAWAVVTGASEGIGQEFAKQLASKGLNIVLISRTQSKLEQIATDIETKYKVQTRVVAADCSKNTPELYALISKSIEDLPVSVLINNVGRSHEGPVPLVETPDEEVESILAINNLFLVKMTKLCIPVIDKAIASKKANRGLIVNIGSFAGLFPTPYLATYSGSKSFLQNFSQALSVELKSQKIDVQLVLAYFVTTALSAIRRSSFFIPTPKDFVAATLRNMGRRGGAQDRFATSSPYPSHALLQYVAHNTLGVYSEFLANTTFKAMKATRAKRLKKLQKQKEAKAE</sequence>
<keyword evidence="7 12" id="KW-1133">Transmembrane helix</keyword>
<evidence type="ECO:0000256" key="13">
    <source>
        <dbReference type="RuleBase" id="RU000363"/>
    </source>
</evidence>
<dbReference type="GO" id="GO:0005789">
    <property type="term" value="C:endoplasmic reticulum membrane"/>
    <property type="evidence" value="ECO:0007669"/>
    <property type="project" value="UniProtKB-SubCell"/>
</dbReference>
<evidence type="ECO:0000256" key="8">
    <source>
        <dbReference type="ARBA" id="ARBA00023002"/>
    </source>
</evidence>
<dbReference type="CDD" id="cd05356">
    <property type="entry name" value="17beta-HSD1_like_SDR_c"/>
    <property type="match status" value="1"/>
</dbReference>
<comment type="caution">
    <text evidence="14">The sequence shown here is derived from an EMBL/GenBank/DDBJ whole genome shotgun (WGS) entry which is preliminary data.</text>
</comment>
<dbReference type="PRINTS" id="PR00080">
    <property type="entry name" value="SDRFAMILY"/>
</dbReference>
<comment type="function">
    <text evidence="12">Component of the microsomal membrane bound fatty acid elongation system, which produces the 26-carbon very long-chain fatty acids (VLCFA) from palmitate. Catalyzes the reduction of the 3-ketoacyl-CoA intermediate that is formed in each cycle of fatty acid elongation. VLCFAs serve as precursors for ceramide and sphingolipids.</text>
</comment>
<name>A0A1B7SPR2_9ASCO</name>
<keyword evidence="4 12" id="KW-0256">Endoplasmic reticulum</keyword>
<evidence type="ECO:0000256" key="11">
    <source>
        <dbReference type="ARBA" id="ARBA00023160"/>
    </source>
</evidence>
<dbReference type="AlphaFoldDB" id="A0A1B7SPR2"/>
<gene>
    <name evidence="14" type="ORF">OGATHE_005022</name>
</gene>
<dbReference type="EMBL" id="JAEUBD010001468">
    <property type="protein sequence ID" value="KAH3660690.1"/>
    <property type="molecule type" value="Genomic_DNA"/>
</dbReference>
<evidence type="ECO:0000256" key="6">
    <source>
        <dbReference type="ARBA" id="ARBA00022857"/>
    </source>
</evidence>
<dbReference type="PANTHER" id="PTHR43086">
    <property type="entry name" value="VERY-LONG-CHAIN 3-OXOOACYL-COA REDUCTASE"/>
    <property type="match status" value="1"/>
</dbReference>
<dbReference type="GO" id="GO:0141040">
    <property type="term" value="F:very-long-chain 3-oxoacyl-CoA reductase activity"/>
    <property type="evidence" value="ECO:0007669"/>
    <property type="project" value="UniProtKB-EC"/>
</dbReference>
<comment type="pathway">
    <text evidence="1">Lipid metabolism; fatty acid biosynthesis.</text>
</comment>
<dbReference type="SUPFAM" id="SSF51735">
    <property type="entry name" value="NAD(P)-binding Rossmann-fold domains"/>
    <property type="match status" value="1"/>
</dbReference>
<dbReference type="PIRSF" id="PIRSF000126">
    <property type="entry name" value="11-beta-HSD1"/>
    <property type="match status" value="1"/>
</dbReference>
<dbReference type="InterPro" id="IPR036291">
    <property type="entry name" value="NAD(P)-bd_dom_sf"/>
</dbReference>
<dbReference type="InterPro" id="IPR027533">
    <property type="entry name" value="3_ketoreductase_fungal"/>
</dbReference>
<dbReference type="InterPro" id="IPR020904">
    <property type="entry name" value="Sc_DH/Rdtase_CS"/>
</dbReference>
<keyword evidence="15" id="KW-1185">Reference proteome</keyword>
<dbReference type="PANTHER" id="PTHR43086:SF2">
    <property type="entry name" value="HYDROXYSTEROID DEHYDROGENASE-LIKE PROTEIN 1"/>
    <property type="match status" value="1"/>
</dbReference>
<dbReference type="PRINTS" id="PR00081">
    <property type="entry name" value="GDHRDH"/>
</dbReference>
<dbReference type="OrthoDB" id="5545019at2759"/>
<keyword evidence="5 12" id="KW-0276">Fatty acid metabolism</keyword>
<dbReference type="GO" id="GO:0030497">
    <property type="term" value="P:fatty acid elongation"/>
    <property type="evidence" value="ECO:0007669"/>
    <property type="project" value="UniProtKB-UniRule"/>
</dbReference>
<evidence type="ECO:0000256" key="9">
    <source>
        <dbReference type="ARBA" id="ARBA00023098"/>
    </source>
</evidence>
<evidence type="ECO:0000256" key="7">
    <source>
        <dbReference type="ARBA" id="ARBA00022989"/>
    </source>
</evidence>
<comment type="catalytic activity">
    <reaction evidence="12">
        <text>a very-long-chain (3R)-3-hydroxyacyl-CoA + NADP(+) = a very-long-chain 3-oxoacyl-CoA + NADPH + H(+)</text>
        <dbReference type="Rhea" id="RHEA:48680"/>
        <dbReference type="ChEBI" id="CHEBI:15378"/>
        <dbReference type="ChEBI" id="CHEBI:57783"/>
        <dbReference type="ChEBI" id="CHEBI:58349"/>
        <dbReference type="ChEBI" id="CHEBI:85440"/>
        <dbReference type="ChEBI" id="CHEBI:90725"/>
        <dbReference type="EC" id="1.1.1.330"/>
    </reaction>
</comment>
<dbReference type="Proteomes" id="UP000788993">
    <property type="component" value="Unassembled WGS sequence"/>
</dbReference>
<dbReference type="EC" id="1.1.1.330" evidence="12"/>
<evidence type="ECO:0000313" key="15">
    <source>
        <dbReference type="Proteomes" id="UP000788993"/>
    </source>
</evidence>
<evidence type="ECO:0000256" key="3">
    <source>
        <dbReference type="ARBA" id="ARBA00022692"/>
    </source>
</evidence>
<dbReference type="PROSITE" id="PS00061">
    <property type="entry name" value="ADH_SHORT"/>
    <property type="match status" value="1"/>
</dbReference>
<dbReference type="Pfam" id="PF00106">
    <property type="entry name" value="adh_short"/>
    <property type="match status" value="1"/>
</dbReference>
<reference evidence="14" key="2">
    <citation type="submission" date="2021-01" db="EMBL/GenBank/DDBJ databases">
        <authorList>
            <person name="Schikora-Tamarit M.A."/>
        </authorList>
    </citation>
    <scope>NUCLEOTIDE SEQUENCE</scope>
    <source>
        <strain evidence="14">NCAIM Y.01608</strain>
    </source>
</reference>
<dbReference type="HAMAP" id="MF_03107">
    <property type="entry name" value="3_ketoreductase"/>
    <property type="match status" value="1"/>
</dbReference>
<dbReference type="FunFam" id="3.40.50.720:FF:000137">
    <property type="entry name" value="Hydroxysteroid (17-beta) dehydrogenase 3"/>
    <property type="match status" value="1"/>
</dbReference>
<evidence type="ECO:0000256" key="10">
    <source>
        <dbReference type="ARBA" id="ARBA00023136"/>
    </source>
</evidence>
<dbReference type="GO" id="GO:0045703">
    <property type="term" value="F:ketoreductase activity"/>
    <property type="evidence" value="ECO:0007669"/>
    <property type="project" value="UniProtKB-UniRule"/>
</dbReference>
<dbReference type="Gene3D" id="3.40.50.720">
    <property type="entry name" value="NAD(P)-binding Rossmann-like Domain"/>
    <property type="match status" value="1"/>
</dbReference>
<keyword evidence="10 12" id="KW-0472">Membrane</keyword>
<accession>A0A1B7SPR2</accession>
<keyword evidence="3 12" id="KW-0812">Transmembrane</keyword>
<dbReference type="RefSeq" id="XP_018213131.1">
    <property type="nucleotide sequence ID" value="XM_018353580.1"/>
</dbReference>
<keyword evidence="8 12" id="KW-0560">Oxidoreductase</keyword>
<keyword evidence="2 12" id="KW-0444">Lipid biosynthesis</keyword>
<feature type="binding site" evidence="12">
    <location>
        <position position="202"/>
    </location>
    <ligand>
        <name>substrate</name>
    </ligand>
</feature>
<protein>
    <recommendedName>
        <fullName evidence="12">Very-long-chain 3-oxoacyl-CoA reductase</fullName>
        <ecNumber evidence="12">1.1.1.330</ecNumber>
    </recommendedName>
    <alternativeName>
        <fullName evidence="12">3-ketoacyl-CoA reductase</fullName>
        <shortName evidence="12">3-ketoreductase</shortName>
        <shortName evidence="12">KAR</shortName>
    </alternativeName>
    <alternativeName>
        <fullName evidence="12">Microsomal beta-keto-reductase</fullName>
    </alternativeName>
</protein>
<evidence type="ECO:0000313" key="14">
    <source>
        <dbReference type="EMBL" id="KAH3660690.1"/>
    </source>
</evidence>
<comment type="similarity">
    <text evidence="12 13">Belongs to the short-chain dehydrogenases/reductases (SDR) family.</text>
</comment>
<keyword evidence="11 12" id="KW-0275">Fatty acid biosynthesis</keyword>
<evidence type="ECO:0000256" key="4">
    <source>
        <dbReference type="ARBA" id="ARBA00022824"/>
    </source>
</evidence>
<evidence type="ECO:0000256" key="1">
    <source>
        <dbReference type="ARBA" id="ARBA00005194"/>
    </source>
</evidence>
<comment type="subcellular location">
    <subcellularLocation>
        <location evidence="12">Endoplasmic reticulum membrane</location>
        <topology evidence="12">Single-pass membrane protein</topology>
    </subcellularLocation>
</comment>
<evidence type="ECO:0000256" key="5">
    <source>
        <dbReference type="ARBA" id="ARBA00022832"/>
    </source>
</evidence>
<evidence type="ECO:0000256" key="12">
    <source>
        <dbReference type="HAMAP-Rule" id="MF_03107"/>
    </source>
</evidence>
<evidence type="ECO:0000256" key="2">
    <source>
        <dbReference type="ARBA" id="ARBA00022516"/>
    </source>
</evidence>
<dbReference type="InterPro" id="IPR002347">
    <property type="entry name" value="SDR_fam"/>
</dbReference>
<organism evidence="14 15">
    <name type="scientific">Ogataea polymorpha</name>
    <dbReference type="NCBI Taxonomy" id="460523"/>
    <lineage>
        <taxon>Eukaryota</taxon>
        <taxon>Fungi</taxon>
        <taxon>Dikarya</taxon>
        <taxon>Ascomycota</taxon>
        <taxon>Saccharomycotina</taxon>
        <taxon>Pichiomycetes</taxon>
        <taxon>Pichiales</taxon>
        <taxon>Pichiaceae</taxon>
        <taxon>Ogataea</taxon>
    </lineage>
</organism>
<feature type="active site" description="Proton acceptor" evidence="12">
    <location>
        <position position="215"/>
    </location>
</feature>
<keyword evidence="9 12" id="KW-0443">Lipid metabolism</keyword>
<proteinExistence type="inferred from homology"/>